<dbReference type="NCBIfam" id="TIGR01909">
    <property type="entry name" value="C_GCAxxG_C_C"/>
    <property type="match status" value="1"/>
</dbReference>
<dbReference type="InterPro" id="IPR036280">
    <property type="entry name" value="Multihaem_cyt_sf"/>
</dbReference>
<keyword evidence="2" id="KW-1185">Reference proteome</keyword>
<comment type="caution">
    <text evidence="1">The sequence shown here is derived from an EMBL/GenBank/DDBJ whole genome shotgun (WGS) entry which is preliminary data.</text>
</comment>
<evidence type="ECO:0000313" key="1">
    <source>
        <dbReference type="EMBL" id="GLI56197.1"/>
    </source>
</evidence>
<sequence>MEKINIKEIRKTAENYYQNGEFYCSESIIKTLKDRFKPEVGDEVVALASGFPVGMGKAGCTCGAVVGSQMALGLIFGRQKAKGKEVEKAMELSKEVHDIFRRDNKTLCCRILTKDMKLGSKVHMEQCVRFTGDMAEATARIIARELGVETEEGVIQPVKKKSLLGKILGK</sequence>
<organism evidence="1 2">
    <name type="scientific">Propionigenium maris DSM 9537</name>
    <dbReference type="NCBI Taxonomy" id="1123000"/>
    <lineage>
        <taxon>Bacteria</taxon>
        <taxon>Fusobacteriati</taxon>
        <taxon>Fusobacteriota</taxon>
        <taxon>Fusobacteriia</taxon>
        <taxon>Fusobacteriales</taxon>
        <taxon>Fusobacteriaceae</taxon>
        <taxon>Propionigenium</taxon>
    </lineage>
</organism>
<protein>
    <recommendedName>
        <fullName evidence="3">C_GCAxxG_C_C family redox protein</fullName>
    </recommendedName>
</protein>
<gene>
    <name evidence="1" type="ORF">PM10SUCC1_17110</name>
</gene>
<dbReference type="RefSeq" id="WP_281835172.1">
    <property type="nucleotide sequence ID" value="NZ_BSDY01000007.1"/>
</dbReference>
<name>A0A9W6GL30_9FUSO</name>
<dbReference type="SUPFAM" id="SSF48695">
    <property type="entry name" value="Multiheme cytochromes"/>
    <property type="match status" value="1"/>
</dbReference>
<dbReference type="Pfam" id="PF09719">
    <property type="entry name" value="C_GCAxxG_C_C"/>
    <property type="match status" value="1"/>
</dbReference>
<reference evidence="1" key="1">
    <citation type="submission" date="2022-12" db="EMBL/GenBank/DDBJ databases">
        <title>Reference genome sequencing for broad-spectrum identification of bacterial and archaeal isolates by mass spectrometry.</title>
        <authorList>
            <person name="Sekiguchi Y."/>
            <person name="Tourlousse D.M."/>
        </authorList>
    </citation>
    <scope>NUCLEOTIDE SEQUENCE</scope>
    <source>
        <strain evidence="1">10succ1</strain>
    </source>
</reference>
<evidence type="ECO:0008006" key="3">
    <source>
        <dbReference type="Google" id="ProtNLM"/>
    </source>
</evidence>
<dbReference type="EMBL" id="BSDY01000007">
    <property type="protein sequence ID" value="GLI56197.1"/>
    <property type="molecule type" value="Genomic_DNA"/>
</dbReference>
<dbReference type="InterPro" id="IPR010181">
    <property type="entry name" value="CGCAxxGCC_motif"/>
</dbReference>
<evidence type="ECO:0000313" key="2">
    <source>
        <dbReference type="Proteomes" id="UP001144471"/>
    </source>
</evidence>
<accession>A0A9W6GL30</accession>
<dbReference type="AlphaFoldDB" id="A0A9W6GL30"/>
<proteinExistence type="predicted"/>
<dbReference type="Proteomes" id="UP001144471">
    <property type="component" value="Unassembled WGS sequence"/>
</dbReference>